<dbReference type="InterPro" id="IPR011330">
    <property type="entry name" value="Glyco_hydro/deAcase_b/a-brl"/>
</dbReference>
<organism evidence="3 4">
    <name type="scientific">Desulfosarcina alkanivorans</name>
    <dbReference type="NCBI Taxonomy" id="571177"/>
    <lineage>
        <taxon>Bacteria</taxon>
        <taxon>Pseudomonadati</taxon>
        <taxon>Thermodesulfobacteriota</taxon>
        <taxon>Desulfobacteria</taxon>
        <taxon>Desulfobacterales</taxon>
        <taxon>Desulfosarcinaceae</taxon>
        <taxon>Desulfosarcina</taxon>
    </lineage>
</organism>
<proteinExistence type="predicted"/>
<evidence type="ECO:0000256" key="1">
    <source>
        <dbReference type="ARBA" id="ARBA00022729"/>
    </source>
</evidence>
<dbReference type="GO" id="GO:0016810">
    <property type="term" value="F:hydrolase activity, acting on carbon-nitrogen (but not peptide) bonds"/>
    <property type="evidence" value="ECO:0007669"/>
    <property type="project" value="InterPro"/>
</dbReference>
<reference evidence="3 4" key="1">
    <citation type="submission" date="2019-11" db="EMBL/GenBank/DDBJ databases">
        <title>Comparative genomics of hydrocarbon-degrading Desulfosarcina strains.</title>
        <authorList>
            <person name="Watanabe M."/>
            <person name="Kojima H."/>
            <person name="Fukui M."/>
        </authorList>
    </citation>
    <scope>NUCLEOTIDE SEQUENCE [LARGE SCALE GENOMIC DNA]</scope>
    <source>
        <strain evidence="3 4">PL12</strain>
    </source>
</reference>
<dbReference type="CDD" id="cd10918">
    <property type="entry name" value="CE4_NodB_like_5s_6s"/>
    <property type="match status" value="1"/>
</dbReference>
<dbReference type="Gene3D" id="3.20.20.370">
    <property type="entry name" value="Glycoside hydrolase/deacetylase"/>
    <property type="match status" value="1"/>
</dbReference>
<keyword evidence="1" id="KW-0732">Signal</keyword>
<dbReference type="PROSITE" id="PS51677">
    <property type="entry name" value="NODB"/>
    <property type="match status" value="1"/>
</dbReference>
<keyword evidence="4" id="KW-1185">Reference proteome</keyword>
<dbReference type="InterPro" id="IPR002509">
    <property type="entry name" value="NODB_dom"/>
</dbReference>
<accession>A0A5K7YTT7</accession>
<feature type="domain" description="NodB homology" evidence="2">
    <location>
        <begin position="28"/>
        <end position="272"/>
    </location>
</feature>
<name>A0A5K7YTT7_9BACT</name>
<dbReference type="PANTHER" id="PTHR34216:SF7">
    <property type="entry name" value="POLY-BETA-1,6-N-ACETYL-D-GLUCOSAMINE N-DEACETYLASE"/>
    <property type="match status" value="1"/>
</dbReference>
<dbReference type="AlphaFoldDB" id="A0A5K7YTT7"/>
<dbReference type="Pfam" id="PF01522">
    <property type="entry name" value="Polysacc_deac_1"/>
    <property type="match status" value="2"/>
</dbReference>
<dbReference type="EMBL" id="AP021874">
    <property type="protein sequence ID" value="BBO68077.1"/>
    <property type="molecule type" value="Genomic_DNA"/>
</dbReference>
<evidence type="ECO:0000259" key="2">
    <source>
        <dbReference type="PROSITE" id="PS51677"/>
    </source>
</evidence>
<dbReference type="InterPro" id="IPR051398">
    <property type="entry name" value="Polysacch_Deacetylase"/>
</dbReference>
<protein>
    <recommendedName>
        <fullName evidence="2">NodB homology domain-containing protein</fullName>
    </recommendedName>
</protein>
<dbReference type="PANTHER" id="PTHR34216">
    <property type="match status" value="1"/>
</dbReference>
<evidence type="ECO:0000313" key="3">
    <source>
        <dbReference type="EMBL" id="BBO68077.1"/>
    </source>
</evidence>
<gene>
    <name evidence="3" type="ORF">DSCA_20070</name>
</gene>
<sequence>MRFLKKKFRIVDISRLDQSEYFQANNKDCIALTFDDGYRDVYSQAFPILKKYNVPATVFLATGYINTLRLLWYDRLSWILYKTISIPDIKKLAKYEIHPKIAHDVCSFFSEKPSNSLNILRRIAAQLKKFKTKEQNFILESLANACNIEEWPGSNERTMLSWEEVSQMAMHGVSFGGHTVSHPNLNTMEHTDIRNEIITSKLEIEAQTQKPVTVFAYPYGGKEYYNENVVRLVKEAGYKYACTTNVGFETFPIKRPLTMKRKGAPNSPYLFF</sequence>
<evidence type="ECO:0000313" key="4">
    <source>
        <dbReference type="Proteomes" id="UP000427906"/>
    </source>
</evidence>
<dbReference type="GO" id="GO:0005975">
    <property type="term" value="P:carbohydrate metabolic process"/>
    <property type="evidence" value="ECO:0007669"/>
    <property type="project" value="InterPro"/>
</dbReference>
<dbReference type="Proteomes" id="UP000427906">
    <property type="component" value="Chromosome"/>
</dbReference>
<dbReference type="KEGG" id="dalk:DSCA_20070"/>
<dbReference type="SUPFAM" id="SSF88713">
    <property type="entry name" value="Glycoside hydrolase/deacetylase"/>
    <property type="match status" value="1"/>
</dbReference>